<dbReference type="EMBL" id="SLZR01000006">
    <property type="protein sequence ID" value="TCS41320.1"/>
    <property type="molecule type" value="Genomic_DNA"/>
</dbReference>
<sequence>MDIQTLMASTVHDVKNSLGFIESQLTTVVRRIDGQDPASAEELRRIQLECARINNGMVHMLGLYRMQAGQFVPDFDEVLVTDVVEYALSRHTPVLNALGIEVTVTEEGFDGLWYMDSNLVEGILSNVVTNSIRYTHSKLHFLVREVDGWLNISIQDDGEGFPDKMIHMLDQPETLCFHSGATGLGLYFCQQIAQMHTNGERKGYVQLSNREDSKGAIFDLWLP</sequence>
<protein>
    <recommendedName>
        <fullName evidence="2">histidine kinase</fullName>
        <ecNumber evidence="2">2.7.13.3</ecNumber>
    </recommendedName>
</protein>
<dbReference type="Gene3D" id="3.30.565.10">
    <property type="entry name" value="Histidine kinase-like ATPase, C-terminal domain"/>
    <property type="match status" value="1"/>
</dbReference>
<dbReference type="InterPro" id="IPR005467">
    <property type="entry name" value="His_kinase_dom"/>
</dbReference>
<dbReference type="Pfam" id="PF02518">
    <property type="entry name" value="HATPase_c"/>
    <property type="match status" value="1"/>
</dbReference>
<evidence type="ECO:0000259" key="3">
    <source>
        <dbReference type="PROSITE" id="PS50109"/>
    </source>
</evidence>
<accession>A0A4R3IAD2</accession>
<reference evidence="4 5" key="1">
    <citation type="submission" date="2019-03" db="EMBL/GenBank/DDBJ databases">
        <title>Genomic Encyclopedia of Archaeal and Bacterial Type Strains, Phase II (KMG-II): from individual species to whole genera.</title>
        <authorList>
            <person name="Goeker M."/>
        </authorList>
    </citation>
    <scope>NUCLEOTIDE SEQUENCE [LARGE SCALE GENOMIC DNA]</scope>
    <source>
        <strain evidence="4 5">DSM 15388</strain>
    </source>
</reference>
<dbReference type="PROSITE" id="PS50109">
    <property type="entry name" value="HIS_KIN"/>
    <property type="match status" value="1"/>
</dbReference>
<keyword evidence="5" id="KW-1185">Reference proteome</keyword>
<evidence type="ECO:0000313" key="4">
    <source>
        <dbReference type="EMBL" id="TCS41320.1"/>
    </source>
</evidence>
<comment type="catalytic activity">
    <reaction evidence="1">
        <text>ATP + protein L-histidine = ADP + protein N-phospho-L-histidine.</text>
        <dbReference type="EC" id="2.7.13.3"/>
    </reaction>
</comment>
<name>A0A4R3IAD2_9GAMM</name>
<dbReference type="PANTHER" id="PTHR45569:SF1">
    <property type="entry name" value="SENSOR PROTEIN KDPD"/>
    <property type="match status" value="1"/>
</dbReference>
<dbReference type="Proteomes" id="UP000295793">
    <property type="component" value="Unassembled WGS sequence"/>
</dbReference>
<feature type="domain" description="Histidine kinase" evidence="3">
    <location>
        <begin position="9"/>
        <end position="223"/>
    </location>
</feature>
<dbReference type="GO" id="GO:0000155">
    <property type="term" value="F:phosphorelay sensor kinase activity"/>
    <property type="evidence" value="ECO:0007669"/>
    <property type="project" value="TreeGrafter"/>
</dbReference>
<dbReference type="GO" id="GO:0005886">
    <property type="term" value="C:plasma membrane"/>
    <property type="evidence" value="ECO:0007669"/>
    <property type="project" value="TreeGrafter"/>
</dbReference>
<comment type="caution">
    <text evidence="4">The sequence shown here is derived from an EMBL/GenBank/DDBJ whole genome shotgun (WGS) entry which is preliminary data.</text>
</comment>
<keyword evidence="4" id="KW-0418">Kinase</keyword>
<dbReference type="EC" id="2.7.13.3" evidence="2"/>
<evidence type="ECO:0000256" key="2">
    <source>
        <dbReference type="ARBA" id="ARBA00012438"/>
    </source>
</evidence>
<evidence type="ECO:0000313" key="5">
    <source>
        <dbReference type="Proteomes" id="UP000295793"/>
    </source>
</evidence>
<keyword evidence="4" id="KW-0808">Transferase</keyword>
<dbReference type="InterPro" id="IPR036890">
    <property type="entry name" value="HATPase_C_sf"/>
</dbReference>
<dbReference type="PANTHER" id="PTHR45569">
    <property type="entry name" value="SENSOR PROTEIN KDPD"/>
    <property type="match status" value="1"/>
</dbReference>
<evidence type="ECO:0000256" key="1">
    <source>
        <dbReference type="ARBA" id="ARBA00000085"/>
    </source>
</evidence>
<dbReference type="InterPro" id="IPR004358">
    <property type="entry name" value="Sig_transdc_His_kin-like_C"/>
</dbReference>
<organism evidence="4 5">
    <name type="scientific">Reinekea marinisedimentorum</name>
    <dbReference type="NCBI Taxonomy" id="230495"/>
    <lineage>
        <taxon>Bacteria</taxon>
        <taxon>Pseudomonadati</taxon>
        <taxon>Pseudomonadota</taxon>
        <taxon>Gammaproteobacteria</taxon>
        <taxon>Oceanospirillales</taxon>
        <taxon>Saccharospirillaceae</taxon>
        <taxon>Reinekea</taxon>
    </lineage>
</organism>
<dbReference type="AlphaFoldDB" id="A0A4R3IAD2"/>
<dbReference type="RefSeq" id="WP_132701295.1">
    <property type="nucleotide sequence ID" value="NZ_SLZR01000006.1"/>
</dbReference>
<dbReference type="PRINTS" id="PR00344">
    <property type="entry name" value="BCTRLSENSOR"/>
</dbReference>
<gene>
    <name evidence="4" type="ORF">BCF53_10651</name>
</gene>
<dbReference type="SUPFAM" id="SSF55874">
    <property type="entry name" value="ATPase domain of HSP90 chaperone/DNA topoisomerase II/histidine kinase"/>
    <property type="match status" value="1"/>
</dbReference>
<dbReference type="InterPro" id="IPR003594">
    <property type="entry name" value="HATPase_dom"/>
</dbReference>
<dbReference type="InterPro" id="IPR052023">
    <property type="entry name" value="Histidine_kinase_KdpD"/>
</dbReference>
<dbReference type="OrthoDB" id="9809766at2"/>
<dbReference type="SMART" id="SM00387">
    <property type="entry name" value="HATPase_c"/>
    <property type="match status" value="1"/>
</dbReference>
<proteinExistence type="predicted"/>